<dbReference type="Proteomes" id="UP000727506">
    <property type="component" value="Unassembled WGS sequence"/>
</dbReference>
<reference evidence="1" key="1">
    <citation type="submission" date="2021-02" db="EMBL/GenBank/DDBJ databases">
        <title>Infant gut strain persistence is associated with maternal origin, phylogeny, and functional potential including surface adhesion and iron acquisition.</title>
        <authorList>
            <person name="Lou Y.C."/>
        </authorList>
    </citation>
    <scope>NUCLEOTIDE SEQUENCE</scope>
    <source>
        <strain evidence="1">L2_039_000G1_dasL2_039_000G1_concoct_11</strain>
    </source>
</reference>
<feature type="non-terminal residue" evidence="1">
    <location>
        <position position="1"/>
    </location>
</feature>
<dbReference type="EMBL" id="JAGZSV010000069">
    <property type="protein sequence ID" value="MBS6940810.1"/>
    <property type="molecule type" value="Genomic_DNA"/>
</dbReference>
<organism evidence="1 2">
    <name type="scientific">Slackia piriformis</name>
    <dbReference type="NCBI Taxonomy" id="626934"/>
    <lineage>
        <taxon>Bacteria</taxon>
        <taxon>Bacillati</taxon>
        <taxon>Actinomycetota</taxon>
        <taxon>Coriobacteriia</taxon>
        <taxon>Eggerthellales</taxon>
        <taxon>Eggerthellaceae</taxon>
        <taxon>Slackia</taxon>
    </lineage>
</organism>
<comment type="caution">
    <text evidence="1">The sequence shown here is derived from an EMBL/GenBank/DDBJ whole genome shotgun (WGS) entry which is preliminary data.</text>
</comment>
<accession>A0A943UZB4</accession>
<sequence>MGIEKKAFLVCDRCGGRIEVDEGSVMFDVADKHPGWTRVRDRALCPECSPQYEVMVARHKVEIDDYLNGR</sequence>
<evidence type="ECO:0000313" key="1">
    <source>
        <dbReference type="EMBL" id="MBS6940810.1"/>
    </source>
</evidence>
<dbReference type="AlphaFoldDB" id="A0A943UZB4"/>
<evidence type="ECO:0000313" key="2">
    <source>
        <dbReference type="Proteomes" id="UP000727506"/>
    </source>
</evidence>
<protein>
    <submittedName>
        <fullName evidence="1">Uncharacterized protein</fullName>
    </submittedName>
</protein>
<gene>
    <name evidence="1" type="ORF">KH142_04895</name>
</gene>
<name>A0A943UZB4_9ACTN</name>
<proteinExistence type="predicted"/>